<evidence type="ECO:0000313" key="4">
    <source>
        <dbReference type="Proteomes" id="UP001642406"/>
    </source>
</evidence>
<feature type="region of interest" description="Disordered" evidence="2">
    <location>
        <begin position="576"/>
        <end position="630"/>
    </location>
</feature>
<feature type="coiled-coil region" evidence="1">
    <location>
        <begin position="678"/>
        <end position="709"/>
    </location>
</feature>
<dbReference type="InterPro" id="IPR039751">
    <property type="entry name" value="HERPUD1/2"/>
</dbReference>
<feature type="region of interest" description="Disordered" evidence="2">
    <location>
        <begin position="340"/>
        <end position="365"/>
    </location>
</feature>
<dbReference type="Proteomes" id="UP001642406">
    <property type="component" value="Unassembled WGS sequence"/>
</dbReference>
<feature type="compositionally biased region" description="Polar residues" evidence="2">
    <location>
        <begin position="721"/>
        <end position="735"/>
    </location>
</feature>
<feature type="compositionally biased region" description="Polar residues" evidence="2">
    <location>
        <begin position="587"/>
        <end position="597"/>
    </location>
</feature>
<sequence length="764" mass="84372">MESSDARVAYGDLKVSVRLISPSQELTDFPDLTDLPAYTTVGQVKLLIGNELAIRRRSPLGMRVIYRGRVLDVDEKTLAEVFGIPTIQETSIQVLHLVLRDGGANANASAASHSISQPNQTTQNPFAPRPIPTQPPVPPVAAASYAQYMAPELALDAEFMESTEARQRLHDMAHQERVRELMRQADAQTQQQYVSQQRQQHASTPSVPRDPTYLVEFIDYDQPAAAQAEAERLAFEQLRQIHFVQRQIQTAQTQPERRELAELERQHLLSIQRLEEDQLRNVVEQRRQDRLEQHMQRQAQRPAQPIPQVRVAVTHGLGQNAYPTQTFPFLQQRHVSVLHQGTASEQQHASAVTSGASVGRPPAGRPNVYLLESPSGPRAVLINSNSETYFTPAAAPATRTVPVPQAAPPQVQNEQWYVNLIQQHNLQIQQQQQHYQFIIQQNIRHVEMLHRLQRQQMRHHQMQQQAAYQDAAPQANDAHQVALAGQQDQVPNLHGAGLQPNNPGAGALAAMWPHVWLLARLVLFVWWFTTPSASWTRWATVIMVAIAVFVFNTGVLDEIANQVWAPVRAHLDGFVPMPNANGDARQQEGQNGQNAPGDQNAAVPAPAPANDAAGDAAEADAAGRAGGADPDPFEAAARLVAERRRDNGRRLRDFAQRLERLGVMFLASLAPGIAERHVALAEEREREERRRLQEAAEAAVAAAAEAQAQAEAAAAAAVEASKSSEAPEENTNALQATVEDGDSAAVDAQWRNEEQVENDRAAAQ</sequence>
<feature type="region of interest" description="Disordered" evidence="2">
    <location>
        <begin position="185"/>
        <end position="210"/>
    </location>
</feature>
<feature type="region of interest" description="Disordered" evidence="2">
    <location>
        <begin position="710"/>
        <end position="764"/>
    </location>
</feature>
<organism evidence="3 4">
    <name type="scientific">Sporothrix bragantina</name>
    <dbReference type="NCBI Taxonomy" id="671064"/>
    <lineage>
        <taxon>Eukaryota</taxon>
        <taxon>Fungi</taxon>
        <taxon>Dikarya</taxon>
        <taxon>Ascomycota</taxon>
        <taxon>Pezizomycotina</taxon>
        <taxon>Sordariomycetes</taxon>
        <taxon>Sordariomycetidae</taxon>
        <taxon>Ophiostomatales</taxon>
        <taxon>Ophiostomataceae</taxon>
        <taxon>Sporothrix</taxon>
    </lineage>
</organism>
<accession>A0ABP0BM85</accession>
<feature type="compositionally biased region" description="Low complexity" evidence="2">
    <location>
        <begin position="601"/>
        <end position="630"/>
    </location>
</feature>
<protein>
    <recommendedName>
        <fullName evidence="5">Ubiquitin-like domain-containing protein</fullName>
    </recommendedName>
</protein>
<comment type="caution">
    <text evidence="3">The sequence shown here is derived from an EMBL/GenBank/DDBJ whole genome shotgun (WGS) entry which is preliminary data.</text>
</comment>
<evidence type="ECO:0008006" key="5">
    <source>
        <dbReference type="Google" id="ProtNLM"/>
    </source>
</evidence>
<feature type="compositionally biased region" description="Polar residues" evidence="2">
    <location>
        <begin position="340"/>
        <end position="356"/>
    </location>
</feature>
<evidence type="ECO:0000256" key="1">
    <source>
        <dbReference type="SAM" id="Coils"/>
    </source>
</evidence>
<dbReference type="Gene3D" id="3.10.20.90">
    <property type="entry name" value="Phosphatidylinositol 3-kinase Catalytic Subunit, Chain A, domain 1"/>
    <property type="match status" value="1"/>
</dbReference>
<feature type="compositionally biased region" description="Basic and acidic residues" evidence="2">
    <location>
        <begin position="750"/>
        <end position="764"/>
    </location>
</feature>
<dbReference type="EMBL" id="CAWUHC010000032">
    <property type="protein sequence ID" value="CAK7220728.1"/>
    <property type="molecule type" value="Genomic_DNA"/>
</dbReference>
<gene>
    <name evidence="3" type="ORF">SBRCBS47491_004285</name>
</gene>
<keyword evidence="4" id="KW-1185">Reference proteome</keyword>
<name>A0ABP0BM85_9PEZI</name>
<dbReference type="PANTHER" id="PTHR12943">
    <property type="entry name" value="HOMOCYSTEINE-RESPONSIVE ENDOPLASMIC RETICULUM-RESIDENT UNIQUITIN-LIKE DOMAIN HERPUD PROTEIN FAMILY MEMBER"/>
    <property type="match status" value="1"/>
</dbReference>
<feature type="region of interest" description="Disordered" evidence="2">
    <location>
        <begin position="109"/>
        <end position="129"/>
    </location>
</feature>
<evidence type="ECO:0000313" key="3">
    <source>
        <dbReference type="EMBL" id="CAK7220728.1"/>
    </source>
</evidence>
<dbReference type="PANTHER" id="PTHR12943:SF27">
    <property type="entry name" value="HOMOCYSTEINE-INDUCED ENDOPLASMIC RETICULUM PROTEIN, ISOFORM A"/>
    <property type="match status" value="1"/>
</dbReference>
<proteinExistence type="predicted"/>
<evidence type="ECO:0000256" key="2">
    <source>
        <dbReference type="SAM" id="MobiDB-lite"/>
    </source>
</evidence>
<reference evidence="3 4" key="1">
    <citation type="submission" date="2024-01" db="EMBL/GenBank/DDBJ databases">
        <authorList>
            <person name="Allen C."/>
            <person name="Tagirdzhanova G."/>
        </authorList>
    </citation>
    <scope>NUCLEOTIDE SEQUENCE [LARGE SCALE GENOMIC DNA]</scope>
</reference>
<keyword evidence="1" id="KW-0175">Coiled coil</keyword>
<feature type="compositionally biased region" description="Polar residues" evidence="2">
    <location>
        <begin position="113"/>
        <end position="125"/>
    </location>
</feature>
<feature type="compositionally biased region" description="Low complexity" evidence="2">
    <location>
        <begin position="710"/>
        <end position="720"/>
    </location>
</feature>
<feature type="compositionally biased region" description="Low complexity" evidence="2">
    <location>
        <begin position="185"/>
        <end position="202"/>
    </location>
</feature>